<feature type="signal peptide" evidence="2">
    <location>
        <begin position="1"/>
        <end position="22"/>
    </location>
</feature>
<protein>
    <submittedName>
        <fullName evidence="4">Acetyl esterase/lipase</fullName>
    </submittedName>
</protein>
<dbReference type="EMBL" id="FXSZ01000003">
    <property type="protein sequence ID" value="SMO52227.1"/>
    <property type="molecule type" value="Genomic_DNA"/>
</dbReference>
<feature type="domain" description="BD-FAE-like" evidence="3">
    <location>
        <begin position="130"/>
        <end position="321"/>
    </location>
</feature>
<dbReference type="Gene3D" id="3.40.50.1820">
    <property type="entry name" value="alpha/beta hydrolase"/>
    <property type="match status" value="1"/>
</dbReference>
<dbReference type="GO" id="GO:0016787">
    <property type="term" value="F:hydrolase activity"/>
    <property type="evidence" value="ECO:0007669"/>
    <property type="project" value="UniProtKB-KW"/>
</dbReference>
<dbReference type="Pfam" id="PF20434">
    <property type="entry name" value="BD-FAE"/>
    <property type="match status" value="1"/>
</dbReference>
<evidence type="ECO:0000313" key="4">
    <source>
        <dbReference type="EMBL" id="SMO52227.1"/>
    </source>
</evidence>
<dbReference type="Proteomes" id="UP000315971">
    <property type="component" value="Unassembled WGS sequence"/>
</dbReference>
<evidence type="ECO:0000256" key="2">
    <source>
        <dbReference type="SAM" id="SignalP"/>
    </source>
</evidence>
<dbReference type="AlphaFoldDB" id="A0A521BYG6"/>
<dbReference type="SUPFAM" id="SSF53474">
    <property type="entry name" value="alpha/beta-Hydrolases"/>
    <property type="match status" value="1"/>
</dbReference>
<dbReference type="InterPro" id="IPR049492">
    <property type="entry name" value="BD-FAE-like_dom"/>
</dbReference>
<dbReference type="PANTHER" id="PTHR48081">
    <property type="entry name" value="AB HYDROLASE SUPERFAMILY PROTEIN C4A8.06C"/>
    <property type="match status" value="1"/>
</dbReference>
<name>A0A521BYG6_9SPHI</name>
<keyword evidence="5" id="KW-1185">Reference proteome</keyword>
<dbReference type="PANTHER" id="PTHR48081:SF6">
    <property type="entry name" value="PEPTIDASE S9 PROLYL OLIGOPEPTIDASE CATALYTIC DOMAIN-CONTAINING PROTEIN"/>
    <property type="match status" value="1"/>
</dbReference>
<evidence type="ECO:0000259" key="3">
    <source>
        <dbReference type="Pfam" id="PF20434"/>
    </source>
</evidence>
<proteinExistence type="predicted"/>
<keyword evidence="1" id="KW-0378">Hydrolase</keyword>
<feature type="chain" id="PRO_5021787829" evidence="2">
    <location>
        <begin position="23"/>
        <end position="364"/>
    </location>
</feature>
<evidence type="ECO:0000256" key="1">
    <source>
        <dbReference type="ARBA" id="ARBA00022801"/>
    </source>
</evidence>
<reference evidence="4 5" key="1">
    <citation type="submission" date="2017-05" db="EMBL/GenBank/DDBJ databases">
        <authorList>
            <person name="Varghese N."/>
            <person name="Submissions S."/>
        </authorList>
    </citation>
    <scope>NUCLEOTIDE SEQUENCE [LARGE SCALE GENOMIC DNA]</scope>
    <source>
        <strain evidence="4 5">DSM 21342</strain>
    </source>
</reference>
<gene>
    <name evidence="4" type="ORF">SAMN06265350_10342</name>
</gene>
<organism evidence="4 5">
    <name type="scientific">Solitalea koreensis</name>
    <dbReference type="NCBI Taxonomy" id="543615"/>
    <lineage>
        <taxon>Bacteria</taxon>
        <taxon>Pseudomonadati</taxon>
        <taxon>Bacteroidota</taxon>
        <taxon>Sphingobacteriia</taxon>
        <taxon>Sphingobacteriales</taxon>
        <taxon>Sphingobacteriaceae</taxon>
        <taxon>Solitalea</taxon>
    </lineage>
</organism>
<accession>A0A521BYG6</accession>
<dbReference type="InterPro" id="IPR029058">
    <property type="entry name" value="AB_hydrolase_fold"/>
</dbReference>
<dbReference type="RefSeq" id="WP_221929027.1">
    <property type="nucleotide sequence ID" value="NZ_FXSZ01000003.1"/>
</dbReference>
<sequence>MKVISKVRILLVLMFGSNYGHAQLAQRNLFKPFTTEYIREALVSPGEWHPFPTTDKEWRKVLPDSIIKQYIANGDISLKQKNSAQRLKETLLYENEVPNSISAPNKEIAFTNNTFQIKKVSVPSITVYKAAQPNGKAIIICPGGGYGNLMFEKEGTTVAEELNRWGITAFVLKYRLPDDSTNIDKSLAPLQDAQQAIRWVRSNAQQWGVRKNRIGIMGFSAGGHLASTAATHFQRNADSTNKDTTSVRPDFVILVYPVISFDSTITHMASRNRLVGTRATAERINYFSNELQVSEKTPPLFLVHAGDDTVVPVENSIRFYQACIKNKVPAEMHLYPRGGHGFALKDKTSGNDWLERLKNWINYL</sequence>
<keyword evidence="2" id="KW-0732">Signal</keyword>
<dbReference type="InterPro" id="IPR050300">
    <property type="entry name" value="GDXG_lipolytic_enzyme"/>
</dbReference>
<evidence type="ECO:0000313" key="5">
    <source>
        <dbReference type="Proteomes" id="UP000315971"/>
    </source>
</evidence>